<reference evidence="6 7" key="1">
    <citation type="submission" date="2020-09" db="EMBL/GenBank/DDBJ databases">
        <title>De no assembly of potato wild relative species, Solanum commersonii.</title>
        <authorList>
            <person name="Cho K."/>
        </authorList>
    </citation>
    <scope>NUCLEOTIDE SEQUENCE [LARGE SCALE GENOMIC DNA]</scope>
    <source>
        <strain evidence="6">LZ3.2</strain>
        <tissue evidence="6">Leaf</tissue>
    </source>
</reference>
<dbReference type="GO" id="GO:0072686">
    <property type="term" value="C:mitotic spindle"/>
    <property type="evidence" value="ECO:0007669"/>
    <property type="project" value="TreeGrafter"/>
</dbReference>
<name>A0A9J5XBB7_SOLCO</name>
<evidence type="ECO:0000256" key="5">
    <source>
        <dbReference type="SAM" id="Coils"/>
    </source>
</evidence>
<evidence type="ECO:0000256" key="3">
    <source>
        <dbReference type="ARBA" id="ARBA00023175"/>
    </source>
</evidence>
<evidence type="ECO:0000313" key="7">
    <source>
        <dbReference type="Proteomes" id="UP000824120"/>
    </source>
</evidence>
<evidence type="ECO:0000313" key="6">
    <source>
        <dbReference type="EMBL" id="KAG5584500.1"/>
    </source>
</evidence>
<dbReference type="InterPro" id="IPR047149">
    <property type="entry name" value="KIF11-like"/>
</dbReference>
<dbReference type="PANTHER" id="PTHR47970:SF14">
    <property type="entry name" value="125 KDA KINESIN-RELATED PROTEIN-LIKE ISOFORM X1"/>
    <property type="match status" value="1"/>
</dbReference>
<dbReference type="GO" id="GO:0008574">
    <property type="term" value="F:plus-end-directed microtubule motor activity"/>
    <property type="evidence" value="ECO:0007669"/>
    <property type="project" value="TreeGrafter"/>
</dbReference>
<dbReference type="GO" id="GO:0051231">
    <property type="term" value="P:spindle elongation"/>
    <property type="evidence" value="ECO:0007669"/>
    <property type="project" value="TreeGrafter"/>
</dbReference>
<dbReference type="EMBL" id="JACXVP010000009">
    <property type="protein sequence ID" value="KAG5584500.1"/>
    <property type="molecule type" value="Genomic_DNA"/>
</dbReference>
<evidence type="ECO:0000256" key="1">
    <source>
        <dbReference type="ARBA" id="ARBA00004245"/>
    </source>
</evidence>
<evidence type="ECO:0000256" key="4">
    <source>
        <dbReference type="ARBA" id="ARBA00023212"/>
    </source>
</evidence>
<evidence type="ECO:0000256" key="2">
    <source>
        <dbReference type="ARBA" id="ARBA00022490"/>
    </source>
</evidence>
<protein>
    <submittedName>
        <fullName evidence="6">Uncharacterized protein</fullName>
    </submittedName>
</protein>
<feature type="coiled-coil region" evidence="5">
    <location>
        <begin position="20"/>
        <end position="83"/>
    </location>
</feature>
<dbReference type="GO" id="GO:0005876">
    <property type="term" value="C:spindle microtubule"/>
    <property type="evidence" value="ECO:0007669"/>
    <property type="project" value="TreeGrafter"/>
</dbReference>
<sequence length="298" mass="34110">MGQKQSKGEFLYQQVNYGNVESIKSLRSKLTQQLEILKRKTASSVSKQEQQLNVILEDTQSFLATKRRATDDLKVQLQKLKDKYNSDIQNLAVPAQDLHENSQLAFSKVNSKISKHSSAFMDVSGNTSFSQRYFLSTLSSLNFPCILMQLVGKISADVNAILNDLQGNIRELEYQTRRYHEIQITSEVLLNFFKTLNTYISKLRLMDEKSQTINNQQLWSKCSIEGIKKMQISYKSRSKNSWSAGSKFSNIKTRNINAEFSDIQGCANSAYEKWTTTLKAQKPTISRIQLDWNFGRVA</sequence>
<keyword evidence="7" id="KW-1185">Reference proteome</keyword>
<comment type="caution">
    <text evidence="6">The sequence shown here is derived from an EMBL/GenBank/DDBJ whole genome shotgun (WGS) entry which is preliminary data.</text>
</comment>
<comment type="subcellular location">
    <subcellularLocation>
        <location evidence="1">Cytoplasm</location>
        <location evidence="1">Cytoskeleton</location>
    </subcellularLocation>
</comment>
<organism evidence="6 7">
    <name type="scientific">Solanum commersonii</name>
    <name type="common">Commerson's wild potato</name>
    <name type="synonym">Commerson's nightshade</name>
    <dbReference type="NCBI Taxonomy" id="4109"/>
    <lineage>
        <taxon>Eukaryota</taxon>
        <taxon>Viridiplantae</taxon>
        <taxon>Streptophyta</taxon>
        <taxon>Embryophyta</taxon>
        <taxon>Tracheophyta</taxon>
        <taxon>Spermatophyta</taxon>
        <taxon>Magnoliopsida</taxon>
        <taxon>eudicotyledons</taxon>
        <taxon>Gunneridae</taxon>
        <taxon>Pentapetalae</taxon>
        <taxon>asterids</taxon>
        <taxon>lamiids</taxon>
        <taxon>Solanales</taxon>
        <taxon>Solanaceae</taxon>
        <taxon>Solanoideae</taxon>
        <taxon>Solaneae</taxon>
        <taxon>Solanum</taxon>
    </lineage>
</organism>
<dbReference type="AlphaFoldDB" id="A0A9J5XBB7"/>
<gene>
    <name evidence="6" type="ORF">H5410_044934</name>
</gene>
<dbReference type="Proteomes" id="UP000824120">
    <property type="component" value="Chromosome 9"/>
</dbReference>
<proteinExistence type="predicted"/>
<keyword evidence="3" id="KW-0505">Motor protein</keyword>
<keyword evidence="2" id="KW-0963">Cytoplasm</keyword>
<dbReference type="GO" id="GO:0090307">
    <property type="term" value="P:mitotic spindle assembly"/>
    <property type="evidence" value="ECO:0007669"/>
    <property type="project" value="TreeGrafter"/>
</dbReference>
<dbReference type="PANTHER" id="PTHR47970">
    <property type="entry name" value="KINESIN-LIKE PROTEIN KIF11"/>
    <property type="match status" value="1"/>
</dbReference>
<accession>A0A9J5XBB7</accession>
<keyword evidence="5" id="KW-0175">Coiled coil</keyword>
<keyword evidence="4" id="KW-0206">Cytoskeleton</keyword>